<dbReference type="STRING" id="1207063.P24_16425"/>
<dbReference type="eggNOG" id="COG2911">
    <property type="taxonomic scope" value="Bacteria"/>
</dbReference>
<keyword evidence="4" id="KW-1185">Reference proteome</keyword>
<gene>
    <name evidence="3" type="ORF">P24_16425</name>
</gene>
<sequence>MGSLIFVDSRVPQTETLQRHLPHGALVSRIGAQEDALAHIANRISGEAGIEDLLLVAHGAPGALYLGATPLTADLLDTRTDALAAIGAALAPDGLISLYGCRVAAGAAGEALLDRLEALTGRAVAATDSLVGHADLGGDWTLFRRDLAQPVPMPFAAGLAGEFRAVLVTHDFEGESTSGSSPSITVTDDGVAMLYTAGNLSNNENFTIGDYIYIDDIFDPGDQGFSLTISRPGNLAFYVTSLKISANDYGTPTIVLLDSSGDPIDGSSKNIDNITNGDVTDPGNFKTYTFSNAEAYGIKISTAPGGNGAELALDDFIFQTSLNAAPTVTGTPATITVTEDTAGTVDLSALSFADSDGDTLTVTLSVTSGSFSTPVDGSAVGAGVTETLVNAKTITLVGKAADINTYLDTASNINYTGGANIAGNNAATITVSASDGTNNLSSNPQVKINITAVNDAPTMSGEPATLTVTEDAESNVDLSSLTFEDVDDDHITVTLKVDAGSFSTLADGADSSVTETLLPDSKTITLYGTAGDINSYLDNASNIKYTGATNASGNDAATLTISATDGTLGLAADKQVKINITAVNDAPVLDNSKSPSFGTVAEDLPAPTNGSTANSVTVSSLLTGAVTDADSGAVAGIAVIGVSTQGTLYYSIDSGATWASAGTPGNSDSLLLNGDALLYFRPNENVEGEITDVLTFRAWDQTSGSNGATASTAVVSGPTAFSFNVEYVAISITGENDAPTVTSDATASFAENGTGTAYTVTGSDPDTG</sequence>
<dbReference type="Pfam" id="PF14252">
    <property type="entry name" value="DUF4347"/>
    <property type="match status" value="1"/>
</dbReference>
<evidence type="ECO:0000313" key="4">
    <source>
        <dbReference type="Proteomes" id="UP000006746"/>
    </source>
</evidence>
<evidence type="ECO:0000259" key="2">
    <source>
        <dbReference type="Pfam" id="PF17803"/>
    </source>
</evidence>
<dbReference type="Proteomes" id="UP000006746">
    <property type="component" value="Unassembled WGS sequence"/>
</dbReference>
<organism evidence="3 4">
    <name type="scientific">Oceanibaculum indicum P24</name>
    <dbReference type="NCBI Taxonomy" id="1207063"/>
    <lineage>
        <taxon>Bacteria</taxon>
        <taxon>Pseudomonadati</taxon>
        <taxon>Pseudomonadota</taxon>
        <taxon>Alphaproteobacteria</taxon>
        <taxon>Rhodospirillales</taxon>
        <taxon>Oceanibaculaceae</taxon>
        <taxon>Oceanibaculum</taxon>
    </lineage>
</organism>
<feature type="domain" description="RapA2 cadherin-like" evidence="2">
    <location>
        <begin position="445"/>
        <end position="514"/>
    </location>
</feature>
<dbReference type="AlphaFoldDB" id="K2J389"/>
<dbReference type="EMBL" id="AMRL01000029">
    <property type="protein sequence ID" value="EKE69548.1"/>
    <property type="molecule type" value="Genomic_DNA"/>
</dbReference>
<dbReference type="RefSeq" id="WP_008945887.1">
    <property type="nucleotide sequence ID" value="NZ_AMRL01000029.1"/>
</dbReference>
<protein>
    <submittedName>
        <fullName evidence="3">Hemolysin-type calcium-binding region</fullName>
    </submittedName>
</protein>
<feature type="domain" description="DUF4347" evidence="1">
    <location>
        <begin position="4"/>
        <end position="158"/>
    </location>
</feature>
<dbReference type="InterPro" id="IPR040853">
    <property type="entry name" value="RapA2_cadherin-like"/>
</dbReference>
<dbReference type="eggNOG" id="COG4932">
    <property type="taxonomic scope" value="Bacteria"/>
</dbReference>
<dbReference type="Pfam" id="PF17803">
    <property type="entry name" value="Cadherin_4"/>
    <property type="match status" value="1"/>
</dbReference>
<comment type="caution">
    <text evidence="3">The sequence shown here is derived from an EMBL/GenBank/DDBJ whole genome shotgun (WGS) entry which is preliminary data.</text>
</comment>
<evidence type="ECO:0000313" key="3">
    <source>
        <dbReference type="EMBL" id="EKE69548.1"/>
    </source>
</evidence>
<name>K2J389_9PROT</name>
<evidence type="ECO:0000259" key="1">
    <source>
        <dbReference type="Pfam" id="PF14252"/>
    </source>
</evidence>
<dbReference type="InterPro" id="IPR025592">
    <property type="entry name" value="DUF4347"/>
</dbReference>
<accession>K2J389</accession>
<proteinExistence type="predicted"/>
<dbReference type="eggNOG" id="COG4733">
    <property type="taxonomic scope" value="Bacteria"/>
</dbReference>
<feature type="non-terminal residue" evidence="3">
    <location>
        <position position="768"/>
    </location>
</feature>
<reference evidence="3 4" key="1">
    <citation type="journal article" date="2012" name="J. Bacteriol.">
        <title>Genome Sequence of Oceanibaculum indicum Type Strain P24.</title>
        <authorList>
            <person name="Lai Q."/>
            <person name="Shao Z."/>
        </authorList>
    </citation>
    <scope>NUCLEOTIDE SEQUENCE [LARGE SCALE GENOMIC DNA]</scope>
    <source>
        <strain evidence="3 4">P24</strain>
    </source>
</reference>